<dbReference type="RefSeq" id="XP_060424176.1">
    <property type="nucleotide sequence ID" value="XM_060567034.1"/>
</dbReference>
<keyword evidence="3" id="KW-1185">Reference proteome</keyword>
<sequence length="644" mass="70539">MAHPLLVTKQRDAIGSKPSSRPRAKRPSEVTPRKDLTSTQGSSDSEPSLKLDGSTRSRHRASLSILWHKTVSRMPTFSNKDAWKGQVARAAHASSTSQSDSQTDEGEQHQADNSATIKDDVTLSQKKKGLFKRRSLGNIFGTGSRKTLKRCIKSEEALTVLMVRDVDTSPRERNPSASLVAPELPKVRASGNFEKECVIITGEPPTAEPPICPGKHTPQLLETQKAVGEPPFLHLGAALEDRVPNVSLSALALVQRPRSLDPKKLLADGSAAADVDFVTSALDKKYGKKKQTSQPSSSTDQHVHLESRKPQPVEAKRLLKLANEAKAEFGNLVATIKATDPPSAVIQAEMSNRILPVVNTEAPNPPSTIFQVEMSNRIIPVVNTALSRFPTESGSRDGIASTEATDSRKKEVSVGNATHTSLKNPEFERSTREHILRSYAENFGKYGPFYHTVKTWRLISLASQDGIGTTSHGTDADTLRSQDWGSETTVAGSEKDNVPDAILIRKQSDDRQHQQCLTWPRNVSEGKAETRQKYGEWLSRSAIPVTDNSIITREIHRETMDTSRLTVIPDIALELESTKKNGYNIVYPPDYVPKPRITSINALVMDPLLNAATERHHVISDVKGRTVTSNDTSSLRVDLGGTAP</sequence>
<evidence type="ECO:0000313" key="3">
    <source>
        <dbReference type="Proteomes" id="UP001224890"/>
    </source>
</evidence>
<feature type="compositionally biased region" description="Polar residues" evidence="1">
    <location>
        <begin position="37"/>
        <end position="46"/>
    </location>
</feature>
<proteinExistence type="predicted"/>
<feature type="compositionally biased region" description="Basic and acidic residues" evidence="1">
    <location>
        <begin position="301"/>
        <end position="312"/>
    </location>
</feature>
<gene>
    <name evidence="2" type="ORF">BDP55DRAFT_360846</name>
</gene>
<reference evidence="2" key="1">
    <citation type="submission" date="2021-06" db="EMBL/GenBank/DDBJ databases">
        <title>Comparative genomics, transcriptomics and evolutionary studies reveal genomic signatures of adaptation to plant cell wall in hemibiotrophic fungi.</title>
        <authorList>
            <consortium name="DOE Joint Genome Institute"/>
            <person name="Baroncelli R."/>
            <person name="Diaz J.F."/>
            <person name="Benocci T."/>
            <person name="Peng M."/>
            <person name="Battaglia E."/>
            <person name="Haridas S."/>
            <person name="Andreopoulos W."/>
            <person name="Labutti K."/>
            <person name="Pangilinan J."/>
            <person name="Floch G.L."/>
            <person name="Makela M.R."/>
            <person name="Henrissat B."/>
            <person name="Grigoriev I.V."/>
            <person name="Crouch J.A."/>
            <person name="De Vries R.P."/>
            <person name="Sukno S.A."/>
            <person name="Thon M.R."/>
        </authorList>
    </citation>
    <scope>NUCLEOTIDE SEQUENCE</scope>
    <source>
        <strain evidence="2">CBS 193.32</strain>
    </source>
</reference>
<feature type="region of interest" description="Disordered" evidence="1">
    <location>
        <begin position="285"/>
        <end position="312"/>
    </location>
</feature>
<feature type="region of interest" description="Disordered" evidence="1">
    <location>
        <begin position="1"/>
        <end position="58"/>
    </location>
</feature>
<feature type="compositionally biased region" description="Basic and acidic residues" evidence="1">
    <location>
        <begin position="26"/>
        <end position="36"/>
    </location>
</feature>
<dbReference type="AlphaFoldDB" id="A0AAJ0AAB0"/>
<evidence type="ECO:0000313" key="2">
    <source>
        <dbReference type="EMBL" id="KAK1659412.1"/>
    </source>
</evidence>
<dbReference type="GeneID" id="85451560"/>
<comment type="caution">
    <text evidence="2">The sequence shown here is derived from an EMBL/GenBank/DDBJ whole genome shotgun (WGS) entry which is preliminary data.</text>
</comment>
<name>A0AAJ0AAB0_9PEZI</name>
<dbReference type="Proteomes" id="UP001224890">
    <property type="component" value="Unassembled WGS sequence"/>
</dbReference>
<protein>
    <submittedName>
        <fullName evidence="2">Uncharacterized protein</fullName>
    </submittedName>
</protein>
<dbReference type="EMBL" id="JAHMHR010000061">
    <property type="protein sequence ID" value="KAK1659412.1"/>
    <property type="molecule type" value="Genomic_DNA"/>
</dbReference>
<feature type="region of interest" description="Disordered" evidence="1">
    <location>
        <begin position="83"/>
        <end position="119"/>
    </location>
</feature>
<evidence type="ECO:0000256" key="1">
    <source>
        <dbReference type="SAM" id="MobiDB-lite"/>
    </source>
</evidence>
<accession>A0AAJ0AAB0</accession>
<feature type="region of interest" description="Disordered" evidence="1">
    <location>
        <begin position="390"/>
        <end position="428"/>
    </location>
</feature>
<organism evidence="2 3">
    <name type="scientific">Colletotrichum godetiae</name>
    <dbReference type="NCBI Taxonomy" id="1209918"/>
    <lineage>
        <taxon>Eukaryota</taxon>
        <taxon>Fungi</taxon>
        <taxon>Dikarya</taxon>
        <taxon>Ascomycota</taxon>
        <taxon>Pezizomycotina</taxon>
        <taxon>Sordariomycetes</taxon>
        <taxon>Hypocreomycetidae</taxon>
        <taxon>Glomerellales</taxon>
        <taxon>Glomerellaceae</taxon>
        <taxon>Colletotrichum</taxon>
        <taxon>Colletotrichum acutatum species complex</taxon>
    </lineage>
</organism>